<proteinExistence type="inferred from homology"/>
<comment type="similarity">
    <text evidence="1 3">Belongs to the D-isomer specific 2-hydroxyacid dehydrogenase family.</text>
</comment>
<evidence type="ECO:0000313" key="6">
    <source>
        <dbReference type="EMBL" id="MDQ0429513.1"/>
    </source>
</evidence>
<dbReference type="Pfam" id="PF00389">
    <property type="entry name" value="2-Hacid_dh"/>
    <property type="match status" value="1"/>
</dbReference>
<keyword evidence="7" id="KW-1185">Reference proteome</keyword>
<gene>
    <name evidence="6" type="ORF">QOZ98_002341</name>
</gene>
<dbReference type="InterPro" id="IPR006140">
    <property type="entry name" value="D-isomer_DH_NAD-bd"/>
</dbReference>
<dbReference type="EC" id="1.1.1.215" evidence="6"/>
<feature type="domain" description="D-isomer specific 2-hydroxyacid dehydrogenase catalytic" evidence="4">
    <location>
        <begin position="5"/>
        <end position="320"/>
    </location>
</feature>
<dbReference type="EMBL" id="JAUSWB010000005">
    <property type="protein sequence ID" value="MDQ0429513.1"/>
    <property type="molecule type" value="Genomic_DNA"/>
</dbReference>
<dbReference type="Pfam" id="PF02826">
    <property type="entry name" value="2-Hacid_dh_C"/>
    <property type="match status" value="1"/>
</dbReference>
<evidence type="ECO:0000259" key="5">
    <source>
        <dbReference type="Pfam" id="PF02826"/>
    </source>
</evidence>
<dbReference type="Proteomes" id="UP001241988">
    <property type="component" value="Unassembled WGS sequence"/>
</dbReference>
<dbReference type="InterPro" id="IPR036291">
    <property type="entry name" value="NAD(P)-bd_dom_sf"/>
</dbReference>
<protein>
    <submittedName>
        <fullName evidence="6">Gluconate 2-dehydrogenase</fullName>
        <ecNumber evidence="6">1.1.1.215</ecNumber>
    </submittedName>
</protein>
<dbReference type="SUPFAM" id="SSF52283">
    <property type="entry name" value="Formate/glycerate dehydrogenase catalytic domain-like"/>
    <property type="match status" value="1"/>
</dbReference>
<dbReference type="Gene3D" id="3.40.50.720">
    <property type="entry name" value="NAD(P)-binding Rossmann-like Domain"/>
    <property type="match status" value="2"/>
</dbReference>
<reference evidence="6 7" key="1">
    <citation type="submission" date="2023-07" db="EMBL/GenBank/DDBJ databases">
        <title>Genomic Encyclopedia of Type Strains, Phase IV (KMG-IV): sequencing the most valuable type-strain genomes for metagenomic binning, comparative biology and taxonomic classification.</title>
        <authorList>
            <person name="Goeker M."/>
        </authorList>
    </citation>
    <scope>NUCLEOTIDE SEQUENCE [LARGE SCALE GENOMIC DNA]</scope>
    <source>
        <strain evidence="6 7">DSM 16419</strain>
    </source>
</reference>
<feature type="domain" description="D-isomer specific 2-hydroxyacid dehydrogenase NAD-binding" evidence="5">
    <location>
        <begin position="108"/>
        <end position="288"/>
    </location>
</feature>
<evidence type="ECO:0000256" key="2">
    <source>
        <dbReference type="ARBA" id="ARBA00023002"/>
    </source>
</evidence>
<evidence type="ECO:0000256" key="1">
    <source>
        <dbReference type="ARBA" id="ARBA00005854"/>
    </source>
</evidence>
<organism evidence="6 7">
    <name type="scientific">Planomicrobium stackebrandtii</name>
    <dbReference type="NCBI Taxonomy" id="253160"/>
    <lineage>
        <taxon>Bacteria</taxon>
        <taxon>Bacillati</taxon>
        <taxon>Bacillota</taxon>
        <taxon>Bacilli</taxon>
        <taxon>Bacillales</taxon>
        <taxon>Caryophanaceae</taxon>
        <taxon>Planomicrobium</taxon>
    </lineage>
</organism>
<name>A0ABU0GVW8_9BACL</name>
<dbReference type="PROSITE" id="PS00671">
    <property type="entry name" value="D_2_HYDROXYACID_DH_3"/>
    <property type="match status" value="1"/>
</dbReference>
<accession>A0ABU0GVW8</accession>
<evidence type="ECO:0000259" key="4">
    <source>
        <dbReference type="Pfam" id="PF00389"/>
    </source>
</evidence>
<dbReference type="PANTHER" id="PTHR10996:SF283">
    <property type="entry name" value="GLYOXYLATE_HYDROXYPYRUVATE REDUCTASE B"/>
    <property type="match status" value="1"/>
</dbReference>
<dbReference type="InterPro" id="IPR006139">
    <property type="entry name" value="D-isomer_2_OHA_DH_cat_dom"/>
</dbReference>
<dbReference type="SUPFAM" id="SSF51735">
    <property type="entry name" value="NAD(P)-binding Rossmann-fold domains"/>
    <property type="match status" value="1"/>
</dbReference>
<dbReference type="InterPro" id="IPR029753">
    <property type="entry name" value="D-isomer_DH_CS"/>
</dbReference>
<dbReference type="InterPro" id="IPR050223">
    <property type="entry name" value="D-isomer_2-hydroxyacid_DH"/>
</dbReference>
<evidence type="ECO:0000256" key="3">
    <source>
        <dbReference type="RuleBase" id="RU003719"/>
    </source>
</evidence>
<dbReference type="CDD" id="cd05301">
    <property type="entry name" value="GDH"/>
    <property type="match status" value="1"/>
</dbReference>
<dbReference type="PANTHER" id="PTHR10996">
    <property type="entry name" value="2-HYDROXYACID DEHYDROGENASE-RELATED"/>
    <property type="match status" value="1"/>
</dbReference>
<comment type="caution">
    <text evidence="6">The sequence shown here is derived from an EMBL/GenBank/DDBJ whole genome shotgun (WGS) entry which is preliminary data.</text>
</comment>
<keyword evidence="2 3" id="KW-0560">Oxidoreductase</keyword>
<dbReference type="PROSITE" id="PS00670">
    <property type="entry name" value="D_2_HYDROXYACID_DH_2"/>
    <property type="match status" value="1"/>
</dbReference>
<dbReference type="RefSeq" id="WP_308787583.1">
    <property type="nucleotide sequence ID" value="NZ_JAUSWB010000005.1"/>
</dbReference>
<sequence length="339" mass="37976">MKPKVYIARPISQEVEEYIGEHCDYRKWEGEGRIPLDILMEEIKDVEGVLVQHAPVTDKLLEGAPNLKVISNSAVGYDSFDLEAMKRHKVLGTHTPFVLDETVADLVFSLVLATARRVPELNNFVKQGKWDKETESHDLFGIDVHHATMGIIGMGRIGEKIVRRARLGFEMDVLYNSRTPKPELEEKYGIVYSELETLLEKSDFVVLIVPLTPETHHLMGEKQFEKMKNSAIFINCARGAVVDERALIQALETGQIRGAGLDVFEQEPVSPDNPLLQMEQVVALPHIGSATEKTRAAMAMKAAENLVAGVTGKNPPDVVKELQELLEDPHRFSEKFNSK</sequence>
<dbReference type="GO" id="GO:0008873">
    <property type="term" value="F:gluconate 2-dehydrogenase activity"/>
    <property type="evidence" value="ECO:0007669"/>
    <property type="project" value="UniProtKB-EC"/>
</dbReference>
<evidence type="ECO:0000313" key="7">
    <source>
        <dbReference type="Proteomes" id="UP001241988"/>
    </source>
</evidence>